<dbReference type="Pfam" id="PF21365">
    <property type="entry name" value="Glyco_hydro_31_3rd"/>
    <property type="match status" value="1"/>
</dbReference>
<keyword evidence="2" id="KW-0326">Glycosidase</keyword>
<keyword evidence="7" id="KW-1185">Reference proteome</keyword>
<feature type="domain" description="Glycoside hydrolase family 31 N-terminal" evidence="4">
    <location>
        <begin position="27"/>
        <end position="214"/>
    </location>
</feature>
<evidence type="ECO:0000256" key="1">
    <source>
        <dbReference type="ARBA" id="ARBA00007806"/>
    </source>
</evidence>
<dbReference type="InterPro" id="IPR011013">
    <property type="entry name" value="Gal_mutarotase_sf_dom"/>
</dbReference>
<dbReference type="Gene3D" id="2.60.40.1760">
    <property type="entry name" value="glycosyl hydrolase (family 31)"/>
    <property type="match status" value="1"/>
</dbReference>
<dbReference type="CDD" id="cd06599">
    <property type="entry name" value="GH31_glycosidase_Aec37"/>
    <property type="match status" value="1"/>
</dbReference>
<evidence type="ECO:0000256" key="2">
    <source>
        <dbReference type="RuleBase" id="RU361185"/>
    </source>
</evidence>
<comment type="similarity">
    <text evidence="1 2">Belongs to the glycosyl hydrolase 31 family.</text>
</comment>
<dbReference type="RefSeq" id="WP_317562257.1">
    <property type="nucleotide sequence ID" value="NZ_JAWLIP010000009.1"/>
</dbReference>
<dbReference type="InterPro" id="IPR048395">
    <property type="entry name" value="Glyco_hydro_31_C"/>
</dbReference>
<dbReference type="Pfam" id="PF01055">
    <property type="entry name" value="Glyco_hydro_31_2nd"/>
    <property type="match status" value="1"/>
</dbReference>
<dbReference type="CDD" id="cd14752">
    <property type="entry name" value="GH31_N"/>
    <property type="match status" value="1"/>
</dbReference>
<dbReference type="Pfam" id="PF13802">
    <property type="entry name" value="Gal_mutarotas_2"/>
    <property type="match status" value="1"/>
</dbReference>
<dbReference type="SUPFAM" id="SSF51011">
    <property type="entry name" value="Glycosyl hydrolase domain"/>
    <property type="match status" value="1"/>
</dbReference>
<evidence type="ECO:0000259" key="4">
    <source>
        <dbReference type="Pfam" id="PF13802"/>
    </source>
</evidence>
<name>A0ABU4AQ21_9HYPH</name>
<protein>
    <submittedName>
        <fullName evidence="6">Glycoside hydrolase family 31 protein</fullName>
    </submittedName>
</protein>
<dbReference type="SUPFAM" id="SSF74650">
    <property type="entry name" value="Galactose mutarotase-like"/>
    <property type="match status" value="1"/>
</dbReference>
<reference evidence="6 7" key="1">
    <citation type="submission" date="2023-10" db="EMBL/GenBank/DDBJ databases">
        <authorList>
            <person name="Venkata Ramana C."/>
            <person name="Sasikala C."/>
            <person name="Dhurka M."/>
        </authorList>
    </citation>
    <scope>NUCLEOTIDE SEQUENCE [LARGE SCALE GENOMIC DNA]</scope>
    <source>
        <strain evidence="6 7">KCTC 32151</strain>
    </source>
</reference>
<dbReference type="GO" id="GO:0016787">
    <property type="term" value="F:hydrolase activity"/>
    <property type="evidence" value="ECO:0007669"/>
    <property type="project" value="UniProtKB-KW"/>
</dbReference>
<dbReference type="InterPro" id="IPR017853">
    <property type="entry name" value="GH"/>
</dbReference>
<organism evidence="6 7">
    <name type="scientific">Nitratireductor aquimarinus</name>
    <dbReference type="NCBI Taxonomy" id="889300"/>
    <lineage>
        <taxon>Bacteria</taxon>
        <taxon>Pseudomonadati</taxon>
        <taxon>Pseudomonadota</taxon>
        <taxon>Alphaproteobacteria</taxon>
        <taxon>Hyphomicrobiales</taxon>
        <taxon>Phyllobacteriaceae</taxon>
        <taxon>Nitratireductor</taxon>
    </lineage>
</organism>
<dbReference type="EMBL" id="JAWLIP010000009">
    <property type="protein sequence ID" value="MDV6228340.1"/>
    <property type="molecule type" value="Genomic_DNA"/>
</dbReference>
<dbReference type="InterPro" id="IPR013780">
    <property type="entry name" value="Glyco_hydro_b"/>
</dbReference>
<evidence type="ECO:0000259" key="5">
    <source>
        <dbReference type="Pfam" id="PF21365"/>
    </source>
</evidence>
<feature type="domain" description="Glycoside hydrolase family 31 TIM barrel" evidence="3">
    <location>
        <begin position="261"/>
        <end position="588"/>
    </location>
</feature>
<gene>
    <name evidence="6" type="ORF">R2G56_18785</name>
</gene>
<keyword evidence="2 6" id="KW-0378">Hydrolase</keyword>
<dbReference type="Gene3D" id="3.20.20.80">
    <property type="entry name" value="Glycosidases"/>
    <property type="match status" value="1"/>
</dbReference>
<dbReference type="Proteomes" id="UP001185659">
    <property type="component" value="Unassembled WGS sequence"/>
</dbReference>
<evidence type="ECO:0000313" key="7">
    <source>
        <dbReference type="Proteomes" id="UP001185659"/>
    </source>
</evidence>
<dbReference type="Gene3D" id="2.60.40.1180">
    <property type="entry name" value="Golgi alpha-mannosidase II"/>
    <property type="match status" value="2"/>
</dbReference>
<dbReference type="PANTHER" id="PTHR22762:SF165">
    <property type="entry name" value="PUTATIVE (AFU_ORTHOLOGUE AFUA_1G06560)-RELATED"/>
    <property type="match status" value="1"/>
</dbReference>
<proteinExistence type="inferred from homology"/>
<dbReference type="PANTHER" id="PTHR22762">
    <property type="entry name" value="ALPHA-GLUCOSIDASE"/>
    <property type="match status" value="1"/>
</dbReference>
<feature type="domain" description="Glycosyl hydrolase family 31 C-terminal" evidence="5">
    <location>
        <begin position="597"/>
        <end position="684"/>
    </location>
</feature>
<comment type="caution">
    <text evidence="6">The sequence shown here is derived from an EMBL/GenBank/DDBJ whole genome shotgun (WGS) entry which is preliminary data.</text>
</comment>
<dbReference type="InterPro" id="IPR000322">
    <property type="entry name" value="Glyco_hydro_31_TIM"/>
</dbReference>
<sequence length="792" mass="89627">MKTLKNWSFIERSETGLTLLVDGRHHFRVDVLEEALFRISLKRDGVWRLDRTWSIAPGGKAPWEGRRRDDLSGFTCPGFVFEERGTSLVLTTPQLRLTIRRPLALEWEASDGAGGYRPLAADRATSAYMAGVRDSRNAHFLAYRPEDLVYGLGEKAGDLKRNGRRFEMRNLDAMGYDAKSTDPLYKVLPFTVTRTPEAGSYGLFYDNLAGSWFDIGNEYDNYHGRFRAYRALDGDLDFYFSWAPTVLDVVKTQNWLTGGTAFPPRWTLGYSGSTMSYTDAGNAQEQLQGFVDLCAEHEIPCDSFQMSSGYTAIGHKRYVFNWNYDRVPEPKRLSKHFRDAGMHLAANIKPCLLQDHPLYEDVAARGLFIRDSESDAPERSSFWDDEGSHLDFTNPATIDWWKENVTTKLLDQGIECTWNDNNEYEIWDDEARCHGFGEPIPVGLIRPLFSLLMTRASFEAQLEDRPHERPYLICRAGAPGLQRYAQTWSGDNYTSWETLRYNISMGLGMSLSGFYNIGHDVGGFAGPRPEPELFVRWVQNGIFHPRFTIHSWNDDGTVNEPWMYPEVTPLIRAAIRFRYRLLPYLYTLLRAAVALREPIIRPTFLDHEHDARCFEETSDFMLGRDLLIAGVVKPGACERCVYLPDNGAGWWDFWTGNWHAGGQEITIPVTLESMPLFVRAGCVLPLGDAVDRADAASDTARTLAVFPSRGEGEGESCEYEDDGIGIDAAQNAFRISTYRLKCTGAQIALSISSEGAFEPHYDRLRITLPAGETRPLAVNGRPFAPGDYLEKD</sequence>
<accession>A0ABU4AQ21</accession>
<dbReference type="SUPFAM" id="SSF51445">
    <property type="entry name" value="(Trans)glycosidases"/>
    <property type="match status" value="1"/>
</dbReference>
<evidence type="ECO:0000313" key="6">
    <source>
        <dbReference type="EMBL" id="MDV6228340.1"/>
    </source>
</evidence>
<dbReference type="InterPro" id="IPR025887">
    <property type="entry name" value="Glyco_hydro_31_N_dom"/>
</dbReference>
<evidence type="ECO:0000259" key="3">
    <source>
        <dbReference type="Pfam" id="PF01055"/>
    </source>
</evidence>